<dbReference type="Proteomes" id="UP000321595">
    <property type="component" value="Chromosome"/>
</dbReference>
<keyword evidence="1" id="KW-0472">Membrane</keyword>
<name>A0A5B8XMM5_9DELT</name>
<evidence type="ECO:0000313" key="3">
    <source>
        <dbReference type="Proteomes" id="UP000321595"/>
    </source>
</evidence>
<sequence length="157" mass="17916">MQEKLRTEKYVMWAIGLVILLGIGTGSWMLWDRFSGNADMREVDTPELRQAAEFFAKRTDVAGCESESIRRYLGCSDTLLSKTPKNPLDAHERLRITFRACSNETKLFHKYCVESARPSGELCRQPKPRNEAVCGSYKIRSDEVCREIVETSDASCR</sequence>
<keyword evidence="1" id="KW-1133">Transmembrane helix</keyword>
<dbReference type="EMBL" id="CP042467">
    <property type="protein sequence ID" value="QED26805.1"/>
    <property type="molecule type" value="Genomic_DNA"/>
</dbReference>
<protein>
    <submittedName>
        <fullName evidence="2">Uncharacterized protein</fullName>
    </submittedName>
</protein>
<organism evidence="2 3">
    <name type="scientific">Microvenator marinus</name>
    <dbReference type="NCBI Taxonomy" id="2600177"/>
    <lineage>
        <taxon>Bacteria</taxon>
        <taxon>Deltaproteobacteria</taxon>
        <taxon>Bradymonadales</taxon>
        <taxon>Microvenatoraceae</taxon>
        <taxon>Microvenator</taxon>
    </lineage>
</organism>
<dbReference type="RefSeq" id="WP_146958490.1">
    <property type="nucleotide sequence ID" value="NZ_CP042467.1"/>
</dbReference>
<accession>A0A5B8XMM5</accession>
<dbReference type="AlphaFoldDB" id="A0A5B8XMM5"/>
<proteinExistence type="predicted"/>
<evidence type="ECO:0000256" key="1">
    <source>
        <dbReference type="SAM" id="Phobius"/>
    </source>
</evidence>
<feature type="transmembrane region" description="Helical" evidence="1">
    <location>
        <begin position="12"/>
        <end position="31"/>
    </location>
</feature>
<gene>
    <name evidence="2" type="ORF">FRD01_06030</name>
</gene>
<keyword evidence="3" id="KW-1185">Reference proteome</keyword>
<keyword evidence="1" id="KW-0812">Transmembrane</keyword>
<dbReference type="KEGG" id="bbae:FRD01_06030"/>
<evidence type="ECO:0000313" key="2">
    <source>
        <dbReference type="EMBL" id="QED26805.1"/>
    </source>
</evidence>
<reference evidence="2 3" key="1">
    <citation type="submission" date="2019-08" db="EMBL/GenBank/DDBJ databases">
        <authorList>
            <person name="Liang Q."/>
        </authorList>
    </citation>
    <scope>NUCLEOTIDE SEQUENCE [LARGE SCALE GENOMIC DNA]</scope>
    <source>
        <strain evidence="2 3">V1718</strain>
    </source>
</reference>